<dbReference type="GO" id="GO:0005789">
    <property type="term" value="C:endoplasmic reticulum membrane"/>
    <property type="evidence" value="ECO:0007669"/>
    <property type="project" value="UniProtKB-SubCell"/>
</dbReference>
<keyword evidence="5 7" id="KW-1133">Transmembrane helix</keyword>
<gene>
    <name evidence="8" type="ORF">Fcan01_15053</name>
</gene>
<dbReference type="PANTHER" id="PTHR20955:SF1">
    <property type="entry name" value="PROTEIN JAGUNAL HOMOLOG 1"/>
    <property type="match status" value="1"/>
</dbReference>
<evidence type="ECO:0000256" key="1">
    <source>
        <dbReference type="ARBA" id="ARBA00004477"/>
    </source>
</evidence>
<keyword evidence="9" id="KW-1185">Reference proteome</keyword>
<proteinExistence type="inferred from homology"/>
<dbReference type="EMBL" id="LNIX01000009">
    <property type="protein sequence ID" value="OXA50305.1"/>
    <property type="molecule type" value="Genomic_DNA"/>
</dbReference>
<comment type="similarity">
    <text evidence="2">Belongs to the jagunal family.</text>
</comment>
<accession>A0A226DXV4</accession>
<dbReference type="AlphaFoldDB" id="A0A226DXV4"/>
<comment type="subcellular location">
    <subcellularLocation>
        <location evidence="1">Endoplasmic reticulum membrane</location>
        <topology evidence="1">Multi-pass membrane protein</topology>
    </subcellularLocation>
</comment>
<dbReference type="InterPro" id="IPR009787">
    <property type="entry name" value="Jagunal"/>
</dbReference>
<feature type="transmembrane region" description="Helical" evidence="7">
    <location>
        <begin position="128"/>
        <end position="149"/>
    </location>
</feature>
<name>A0A226DXV4_FOLCA</name>
<evidence type="ECO:0000256" key="2">
    <source>
        <dbReference type="ARBA" id="ARBA00008462"/>
    </source>
</evidence>
<dbReference type="Pfam" id="PF07086">
    <property type="entry name" value="Jagunal"/>
    <property type="match status" value="1"/>
</dbReference>
<dbReference type="OrthoDB" id="8914197at2759"/>
<keyword evidence="3 7" id="KW-0812">Transmembrane</keyword>
<keyword evidence="6 7" id="KW-0472">Membrane</keyword>
<protein>
    <submittedName>
        <fullName evidence="8">Protein jagunal</fullName>
    </submittedName>
</protein>
<evidence type="ECO:0000256" key="6">
    <source>
        <dbReference type="ARBA" id="ARBA00023136"/>
    </source>
</evidence>
<dbReference type="GO" id="GO:0007029">
    <property type="term" value="P:endoplasmic reticulum organization"/>
    <property type="evidence" value="ECO:0007669"/>
    <property type="project" value="InterPro"/>
</dbReference>
<dbReference type="PANTHER" id="PTHR20955">
    <property type="entry name" value="PROTEIN JAGUNAL HOMOLOG 1"/>
    <property type="match status" value="1"/>
</dbReference>
<organism evidence="8 9">
    <name type="scientific">Folsomia candida</name>
    <name type="common">Springtail</name>
    <dbReference type="NCBI Taxonomy" id="158441"/>
    <lineage>
        <taxon>Eukaryota</taxon>
        <taxon>Metazoa</taxon>
        <taxon>Ecdysozoa</taxon>
        <taxon>Arthropoda</taxon>
        <taxon>Hexapoda</taxon>
        <taxon>Collembola</taxon>
        <taxon>Entomobryomorpha</taxon>
        <taxon>Isotomoidea</taxon>
        <taxon>Isotomidae</taxon>
        <taxon>Proisotominae</taxon>
        <taxon>Folsomia</taxon>
    </lineage>
</organism>
<keyword evidence="4" id="KW-0256">Endoplasmic reticulum</keyword>
<reference evidence="8 9" key="1">
    <citation type="submission" date="2015-12" db="EMBL/GenBank/DDBJ databases">
        <title>The genome of Folsomia candida.</title>
        <authorList>
            <person name="Faddeeva A."/>
            <person name="Derks M.F."/>
            <person name="Anvar Y."/>
            <person name="Smit S."/>
            <person name="Van Straalen N."/>
            <person name="Roelofs D."/>
        </authorList>
    </citation>
    <scope>NUCLEOTIDE SEQUENCE [LARGE SCALE GENOMIC DNA]</scope>
    <source>
        <strain evidence="8 9">VU population</strain>
        <tissue evidence="8">Whole body</tissue>
    </source>
</reference>
<feature type="transmembrane region" description="Helical" evidence="7">
    <location>
        <begin position="56"/>
        <end position="75"/>
    </location>
</feature>
<evidence type="ECO:0000256" key="7">
    <source>
        <dbReference type="SAM" id="Phobius"/>
    </source>
</evidence>
<evidence type="ECO:0000256" key="5">
    <source>
        <dbReference type="ARBA" id="ARBA00022989"/>
    </source>
</evidence>
<sequence>MFLRSFLSCSTICSTFSRTMASRNGPTVSGTDGNDFLHRQKVATQYQLSSVNKSRLKTCIFVHIVLFLVMLFKLLPDILDRVDIFVMEVEELEIPKPLKWEYWWCVSLPVAFVGLSSIRKNNVQSLQIYLGGITANGLIPVLYALYYYFGDVYKYIDTRSTKGIQTWMGYPYAILWYAFLVVALQVHGASIFFSSKLVSAWRLKKTT</sequence>
<dbReference type="GO" id="GO:0016192">
    <property type="term" value="P:vesicle-mediated transport"/>
    <property type="evidence" value="ECO:0007669"/>
    <property type="project" value="TreeGrafter"/>
</dbReference>
<dbReference type="OMA" id="PYGVLWY"/>
<evidence type="ECO:0000313" key="9">
    <source>
        <dbReference type="Proteomes" id="UP000198287"/>
    </source>
</evidence>
<feature type="transmembrane region" description="Helical" evidence="7">
    <location>
        <begin position="169"/>
        <end position="193"/>
    </location>
</feature>
<comment type="caution">
    <text evidence="8">The sequence shown here is derived from an EMBL/GenBank/DDBJ whole genome shotgun (WGS) entry which is preliminary data.</text>
</comment>
<dbReference type="Proteomes" id="UP000198287">
    <property type="component" value="Unassembled WGS sequence"/>
</dbReference>
<evidence type="ECO:0000313" key="8">
    <source>
        <dbReference type="EMBL" id="OXA50305.1"/>
    </source>
</evidence>
<evidence type="ECO:0000256" key="4">
    <source>
        <dbReference type="ARBA" id="ARBA00022824"/>
    </source>
</evidence>
<evidence type="ECO:0000256" key="3">
    <source>
        <dbReference type="ARBA" id="ARBA00022692"/>
    </source>
</evidence>